<dbReference type="NCBIfam" id="TIGR00367">
    <property type="entry name" value="calcium/sodium antiporter"/>
    <property type="match status" value="1"/>
</dbReference>
<dbReference type="PANTHER" id="PTHR10846:SF8">
    <property type="entry name" value="INNER MEMBRANE PROTEIN YRBG"/>
    <property type="match status" value="1"/>
</dbReference>
<comment type="subcellular location">
    <subcellularLocation>
        <location evidence="1">Membrane</location>
        <topology evidence="1">Multi-pass membrane protein</topology>
    </subcellularLocation>
</comment>
<feature type="transmembrane region" description="Helical" evidence="5">
    <location>
        <begin position="180"/>
        <end position="199"/>
    </location>
</feature>
<accession>A0A3B0RPR9</accession>
<dbReference type="InterPro" id="IPR004481">
    <property type="entry name" value="K/Na/Ca-exchanger"/>
</dbReference>
<keyword evidence="2 5" id="KW-0812">Transmembrane</keyword>
<dbReference type="EMBL" id="UOEF01000176">
    <property type="protein sequence ID" value="VAV94097.1"/>
    <property type="molecule type" value="Genomic_DNA"/>
</dbReference>
<dbReference type="GO" id="GO:0006874">
    <property type="term" value="P:intracellular calcium ion homeostasis"/>
    <property type="evidence" value="ECO:0007669"/>
    <property type="project" value="TreeGrafter"/>
</dbReference>
<dbReference type="PANTHER" id="PTHR10846">
    <property type="entry name" value="SODIUM/POTASSIUM/CALCIUM EXCHANGER"/>
    <property type="match status" value="1"/>
</dbReference>
<reference evidence="7" key="1">
    <citation type="submission" date="2018-06" db="EMBL/GenBank/DDBJ databases">
        <authorList>
            <person name="Zhirakovskaya E."/>
        </authorList>
    </citation>
    <scope>NUCLEOTIDE SEQUENCE</scope>
</reference>
<keyword evidence="3 5" id="KW-1133">Transmembrane helix</keyword>
<keyword evidence="4 5" id="KW-0472">Membrane</keyword>
<feature type="transmembrane region" description="Helical" evidence="5">
    <location>
        <begin position="39"/>
        <end position="58"/>
    </location>
</feature>
<evidence type="ECO:0000256" key="5">
    <source>
        <dbReference type="SAM" id="Phobius"/>
    </source>
</evidence>
<feature type="transmembrane region" description="Helical" evidence="5">
    <location>
        <begin position="78"/>
        <end position="96"/>
    </location>
</feature>
<feature type="transmembrane region" description="Helical" evidence="5">
    <location>
        <begin position="245"/>
        <end position="267"/>
    </location>
</feature>
<feature type="transmembrane region" description="Helical" evidence="5">
    <location>
        <begin position="304"/>
        <end position="322"/>
    </location>
</feature>
<evidence type="ECO:0000256" key="3">
    <source>
        <dbReference type="ARBA" id="ARBA00022989"/>
    </source>
</evidence>
<dbReference type="Pfam" id="PF01699">
    <property type="entry name" value="Na_Ca_ex"/>
    <property type="match status" value="2"/>
</dbReference>
<dbReference type="GO" id="GO:0005262">
    <property type="term" value="F:calcium channel activity"/>
    <property type="evidence" value="ECO:0007669"/>
    <property type="project" value="TreeGrafter"/>
</dbReference>
<feature type="transmembrane region" description="Helical" evidence="5">
    <location>
        <begin position="6"/>
        <end position="27"/>
    </location>
</feature>
<feature type="transmembrane region" description="Helical" evidence="5">
    <location>
        <begin position="124"/>
        <end position="145"/>
    </location>
</feature>
<feature type="domain" description="Sodium/calcium exchanger membrane region" evidence="6">
    <location>
        <begin position="180"/>
        <end position="321"/>
    </location>
</feature>
<dbReference type="InterPro" id="IPR044880">
    <property type="entry name" value="NCX_ion-bd_dom_sf"/>
</dbReference>
<dbReference type="GO" id="GO:0005886">
    <property type="term" value="C:plasma membrane"/>
    <property type="evidence" value="ECO:0007669"/>
    <property type="project" value="TreeGrafter"/>
</dbReference>
<proteinExistence type="predicted"/>
<gene>
    <name evidence="7" type="ORF">MNBD_ALPHA04-1963</name>
</gene>
<protein>
    <submittedName>
        <fullName evidence="7">Inner membrane protein YrbG, predicted calcium/sodium:proton antiporter</fullName>
    </submittedName>
</protein>
<feature type="transmembrane region" description="Helical" evidence="5">
    <location>
        <begin position="279"/>
        <end position="297"/>
    </location>
</feature>
<evidence type="ECO:0000313" key="7">
    <source>
        <dbReference type="EMBL" id="VAV94097.1"/>
    </source>
</evidence>
<organism evidence="7">
    <name type="scientific">hydrothermal vent metagenome</name>
    <dbReference type="NCBI Taxonomy" id="652676"/>
    <lineage>
        <taxon>unclassified sequences</taxon>
        <taxon>metagenomes</taxon>
        <taxon>ecological metagenomes</taxon>
    </lineage>
</organism>
<dbReference type="GO" id="GO:0008273">
    <property type="term" value="F:calcium, potassium:sodium antiporter activity"/>
    <property type="evidence" value="ECO:0007669"/>
    <property type="project" value="TreeGrafter"/>
</dbReference>
<feature type="domain" description="Sodium/calcium exchanger membrane region" evidence="6">
    <location>
        <begin position="6"/>
        <end position="145"/>
    </location>
</feature>
<dbReference type="InterPro" id="IPR004837">
    <property type="entry name" value="NaCa_Exmemb"/>
</dbReference>
<evidence type="ECO:0000259" key="6">
    <source>
        <dbReference type="Pfam" id="PF01699"/>
    </source>
</evidence>
<evidence type="ECO:0000256" key="1">
    <source>
        <dbReference type="ARBA" id="ARBA00004141"/>
    </source>
</evidence>
<dbReference type="AlphaFoldDB" id="A0A3B0RPR9"/>
<evidence type="ECO:0000256" key="2">
    <source>
        <dbReference type="ARBA" id="ARBA00022692"/>
    </source>
</evidence>
<name>A0A3B0RPR9_9ZZZZ</name>
<dbReference type="Gene3D" id="1.20.1420.30">
    <property type="entry name" value="NCX, central ion-binding region"/>
    <property type="match status" value="2"/>
</dbReference>
<sequence>MLIPSLTLLAGFVVLIIGGELLVRGAVRIAERAGMSQLLIGLTIVGFGTSSPELVASVEAARSGSPGIAWGNIVGSNIANSLLILGAASIILPMAIPRGPLWRDGGLALAVTVLLWIVANNGGITWFIGCMFLVTLFCYLFYAYWAERTQPAGATALHEKAESLEETDTKLHLEQPLWRSALVLFTGILLIIAGGRWLIEGAVDLARLIGMSEAVIGLTVIAIGTSLPEMVTSVIAAYKGASAVALGNVLGSNIFNLLLIGGVTAIIAPGSIPAEISGFGLPLLLATSVLLLVFAATGRRISRLEGAILLAAYFAQLIYNIVAV</sequence>
<feature type="transmembrane region" description="Helical" evidence="5">
    <location>
        <begin position="101"/>
        <end position="118"/>
    </location>
</feature>
<evidence type="ECO:0000256" key="4">
    <source>
        <dbReference type="ARBA" id="ARBA00023136"/>
    </source>
</evidence>